<feature type="region of interest" description="Disordered" evidence="1">
    <location>
        <begin position="51"/>
        <end position="71"/>
    </location>
</feature>
<evidence type="ECO:0000313" key="3">
    <source>
        <dbReference type="Proteomes" id="UP000030693"/>
    </source>
</evidence>
<proteinExistence type="predicted"/>
<organism evidence="2">
    <name type="scientific">Fonticula alba</name>
    <name type="common">Slime mold</name>
    <dbReference type="NCBI Taxonomy" id="691883"/>
    <lineage>
        <taxon>Eukaryota</taxon>
        <taxon>Rotosphaerida</taxon>
        <taxon>Fonticulaceae</taxon>
        <taxon>Fonticula</taxon>
    </lineage>
</organism>
<dbReference type="AlphaFoldDB" id="A0A058Z3J5"/>
<gene>
    <name evidence="2" type="ORF">H696_05339</name>
</gene>
<protein>
    <submittedName>
        <fullName evidence="2">Uncharacterized protein</fullName>
    </submittedName>
</protein>
<reference evidence="2" key="1">
    <citation type="submission" date="2013-04" db="EMBL/GenBank/DDBJ databases">
        <title>The Genome Sequence of Fonticula alba ATCC 38817.</title>
        <authorList>
            <consortium name="The Broad Institute Genomics Platform"/>
            <person name="Russ C."/>
            <person name="Cuomo C."/>
            <person name="Burger G."/>
            <person name="Gray M.W."/>
            <person name="Holland P.W.H."/>
            <person name="King N."/>
            <person name="Lang F.B.F."/>
            <person name="Roger A.J."/>
            <person name="Ruiz-Trillo I."/>
            <person name="Brown M."/>
            <person name="Walker B."/>
            <person name="Young S."/>
            <person name="Zeng Q."/>
            <person name="Gargeya S."/>
            <person name="Fitzgerald M."/>
            <person name="Haas B."/>
            <person name="Abouelleil A."/>
            <person name="Allen A.W."/>
            <person name="Alvarado L."/>
            <person name="Arachchi H.M."/>
            <person name="Berlin A.M."/>
            <person name="Chapman S.B."/>
            <person name="Gainer-Dewar J."/>
            <person name="Goldberg J."/>
            <person name="Griggs A."/>
            <person name="Gujja S."/>
            <person name="Hansen M."/>
            <person name="Howarth C."/>
            <person name="Imamovic A."/>
            <person name="Ireland A."/>
            <person name="Larimer J."/>
            <person name="McCowan C."/>
            <person name="Murphy C."/>
            <person name="Pearson M."/>
            <person name="Poon T.W."/>
            <person name="Priest M."/>
            <person name="Roberts A."/>
            <person name="Saif S."/>
            <person name="Shea T."/>
            <person name="Sisk P."/>
            <person name="Sykes S."/>
            <person name="Wortman J."/>
            <person name="Nusbaum C."/>
            <person name="Birren B."/>
        </authorList>
    </citation>
    <scope>NUCLEOTIDE SEQUENCE [LARGE SCALE GENOMIC DNA]</scope>
    <source>
        <strain evidence="2">ATCC 38817</strain>
    </source>
</reference>
<dbReference type="GeneID" id="20530064"/>
<evidence type="ECO:0000256" key="1">
    <source>
        <dbReference type="SAM" id="MobiDB-lite"/>
    </source>
</evidence>
<dbReference type="EMBL" id="KB932210">
    <property type="protein sequence ID" value="KCV68087.1"/>
    <property type="molecule type" value="Genomic_DNA"/>
</dbReference>
<sequence>MEHCLRVCTATAVRCLVVLLNAIRAYHLQALSSIDALLPRIEEAATNAGITTSAASSSEPVPDNGLVTDIP</sequence>
<name>A0A058Z3J5_FONAL</name>
<dbReference type="RefSeq" id="XP_009497461.1">
    <property type="nucleotide sequence ID" value="XM_009499186.1"/>
</dbReference>
<accession>A0A058Z3J5</accession>
<keyword evidence="3" id="KW-1185">Reference proteome</keyword>
<dbReference type="Proteomes" id="UP000030693">
    <property type="component" value="Unassembled WGS sequence"/>
</dbReference>
<evidence type="ECO:0000313" key="2">
    <source>
        <dbReference type="EMBL" id="KCV68087.1"/>
    </source>
</evidence>